<accession>A0A7R9E9H3</accession>
<dbReference type="AlphaFoldDB" id="A0A7R9E9H3"/>
<gene>
    <name evidence="2" type="ORF">TMSB3V08_LOCUS6382</name>
</gene>
<protein>
    <submittedName>
        <fullName evidence="2">Uncharacterized protein</fullName>
    </submittedName>
</protein>
<sequence>MVVRIPVGCAKQFSPPSPPSKRGTPDQDSNLDFSVIGSPVYCKGSALDHAAIETRSGSEL</sequence>
<evidence type="ECO:0000256" key="1">
    <source>
        <dbReference type="SAM" id="MobiDB-lite"/>
    </source>
</evidence>
<reference evidence="2" key="1">
    <citation type="submission" date="2020-11" db="EMBL/GenBank/DDBJ databases">
        <authorList>
            <person name="Tran Van P."/>
        </authorList>
    </citation>
    <scope>NUCLEOTIDE SEQUENCE</scope>
</reference>
<name>A0A7R9E9H3_9NEOP</name>
<proteinExistence type="predicted"/>
<dbReference type="EMBL" id="OB794141">
    <property type="protein sequence ID" value="CAD7429605.1"/>
    <property type="molecule type" value="Genomic_DNA"/>
</dbReference>
<feature type="region of interest" description="Disordered" evidence="1">
    <location>
        <begin position="1"/>
        <end position="30"/>
    </location>
</feature>
<organism evidence="2">
    <name type="scientific">Timema monikensis</name>
    <dbReference type="NCBI Taxonomy" id="170555"/>
    <lineage>
        <taxon>Eukaryota</taxon>
        <taxon>Metazoa</taxon>
        <taxon>Ecdysozoa</taxon>
        <taxon>Arthropoda</taxon>
        <taxon>Hexapoda</taxon>
        <taxon>Insecta</taxon>
        <taxon>Pterygota</taxon>
        <taxon>Neoptera</taxon>
        <taxon>Polyneoptera</taxon>
        <taxon>Phasmatodea</taxon>
        <taxon>Timematodea</taxon>
        <taxon>Timematoidea</taxon>
        <taxon>Timematidae</taxon>
        <taxon>Timema</taxon>
    </lineage>
</organism>
<evidence type="ECO:0000313" key="2">
    <source>
        <dbReference type="EMBL" id="CAD7429605.1"/>
    </source>
</evidence>